<accession>A0AC61PQ47</accession>
<name>A0AC61PQ47_9FIRM</name>
<protein>
    <submittedName>
        <fullName evidence="1">Pimeloyl-ACP methyl ester carboxylesterase</fullName>
    </submittedName>
</protein>
<dbReference type="Proteomes" id="UP000192328">
    <property type="component" value="Unassembled WGS sequence"/>
</dbReference>
<dbReference type="EMBL" id="FWXZ01000008">
    <property type="protein sequence ID" value="SMC88431.1"/>
    <property type="molecule type" value="Genomic_DNA"/>
</dbReference>
<organism evidence="1 2">
    <name type="scientific">Aristaeella lactis</name>
    <dbReference type="NCBI Taxonomy" id="3046383"/>
    <lineage>
        <taxon>Bacteria</taxon>
        <taxon>Bacillati</taxon>
        <taxon>Bacillota</taxon>
        <taxon>Clostridia</taxon>
        <taxon>Eubacteriales</taxon>
        <taxon>Aristaeellaceae</taxon>
        <taxon>Aristaeella</taxon>
    </lineage>
</organism>
<sequence>MKRKKKNKMIALCILGIIVLALAVDFILVRKTALDRFAVYEAKAQSINSSYGKISYIDEGEGEPFLVCHGITGGYDQGFDVLSGRTDDYRVIAPSRFGYPGTDMPENATVDMQVDAFIEFLNALGIEKTFIVATSAGGTVAQRFALMYPERCKGLVLYCSGYPASEKPAKPAAGMSGPPEMLCNDIAMWMISPLFKPVMGMESSVIKQIMPMKERRAGIVFDGEVVNKDHTDHYENYDLRNIKVPVLIIHSEDDKLADPEKAKYWSNEIPDCVSVFFSGGGHLMTGNSEEINHVLDEFVEENK</sequence>
<reference evidence="1" key="1">
    <citation type="submission" date="2017-04" db="EMBL/GenBank/DDBJ databases">
        <authorList>
            <person name="Varghese N."/>
            <person name="Submissions S."/>
        </authorList>
    </citation>
    <scope>NUCLEOTIDE SEQUENCE</scope>
    <source>
        <strain evidence="1">WTE2008</strain>
    </source>
</reference>
<evidence type="ECO:0000313" key="2">
    <source>
        <dbReference type="Proteomes" id="UP000192328"/>
    </source>
</evidence>
<keyword evidence="2" id="KW-1185">Reference proteome</keyword>
<proteinExistence type="predicted"/>
<comment type="caution">
    <text evidence="1">The sequence shown here is derived from an EMBL/GenBank/DDBJ whole genome shotgun (WGS) entry which is preliminary data.</text>
</comment>
<evidence type="ECO:0000313" key="1">
    <source>
        <dbReference type="EMBL" id="SMC88431.1"/>
    </source>
</evidence>
<gene>
    <name evidence="1" type="ORF">SAMN06297397_2993</name>
</gene>